<dbReference type="Pfam" id="PF01740">
    <property type="entry name" value="STAS"/>
    <property type="match status" value="1"/>
</dbReference>
<protein>
    <recommendedName>
        <fullName evidence="2">Anti-sigma factor antagonist</fullName>
    </recommendedName>
</protein>
<name>A0ABS2M1Z7_9ACTN</name>
<dbReference type="Proteomes" id="UP000764837">
    <property type="component" value="Unassembled WGS sequence"/>
</dbReference>
<sequence length="249" mass="25957">MPNIGAQQPISAGNVKLGSRPPPQLCTIAVSHRMARHGPGRTSRMTVVPDDHLMTLICDTCGDTVTATACALPDAEVVWTLVSEQGWSGSPFATGPHRCPHCSLLPLPAGGHTSCGDHGPGGILGIDHLDDVTVVAATGDVDLDTGDTLRTALRHAADMGGNVVVDLSRVHLIDSTGLGHLVRAHREARDRGVTLCLAAPSRFIRTVLHTMRLDGAFPIFDSRDDALAALSDASVLKRPTAVAATPASS</sequence>
<dbReference type="PANTHER" id="PTHR33495:SF2">
    <property type="entry name" value="ANTI-SIGMA FACTOR ANTAGONIST TM_1081-RELATED"/>
    <property type="match status" value="1"/>
</dbReference>
<accession>A0ABS2M1Z7</accession>
<dbReference type="PANTHER" id="PTHR33495">
    <property type="entry name" value="ANTI-SIGMA FACTOR ANTAGONIST TM_1081-RELATED-RELATED"/>
    <property type="match status" value="1"/>
</dbReference>
<reference evidence="4 5" key="1">
    <citation type="submission" date="2021-01" db="EMBL/GenBank/DDBJ databases">
        <title>Sequencing the genomes of 1000 actinobacteria strains.</title>
        <authorList>
            <person name="Klenk H.-P."/>
        </authorList>
    </citation>
    <scope>NUCLEOTIDE SEQUENCE [LARGE SCALE GENOMIC DNA]</scope>
    <source>
        <strain evidence="4 5">DSM 100204</strain>
    </source>
</reference>
<dbReference type="PROSITE" id="PS50801">
    <property type="entry name" value="STAS"/>
    <property type="match status" value="1"/>
</dbReference>
<dbReference type="EMBL" id="JAFBBP010000001">
    <property type="protein sequence ID" value="MBM7494212.1"/>
    <property type="molecule type" value="Genomic_DNA"/>
</dbReference>
<evidence type="ECO:0000313" key="4">
    <source>
        <dbReference type="EMBL" id="MBM7494212.1"/>
    </source>
</evidence>
<evidence type="ECO:0000313" key="5">
    <source>
        <dbReference type="Proteomes" id="UP000764837"/>
    </source>
</evidence>
<proteinExistence type="inferred from homology"/>
<organism evidence="4 5">
    <name type="scientific">Micromonospora luteifusca</name>
    <dbReference type="NCBI Taxonomy" id="709860"/>
    <lineage>
        <taxon>Bacteria</taxon>
        <taxon>Bacillati</taxon>
        <taxon>Actinomycetota</taxon>
        <taxon>Actinomycetes</taxon>
        <taxon>Micromonosporales</taxon>
        <taxon>Micromonosporaceae</taxon>
        <taxon>Micromonospora</taxon>
    </lineage>
</organism>
<feature type="domain" description="STAS" evidence="3">
    <location>
        <begin position="130"/>
        <end position="230"/>
    </location>
</feature>
<gene>
    <name evidence="4" type="ORF">JOD64_005434</name>
</gene>
<evidence type="ECO:0000256" key="2">
    <source>
        <dbReference type="RuleBase" id="RU003749"/>
    </source>
</evidence>
<comment type="similarity">
    <text evidence="1 2">Belongs to the anti-sigma-factor antagonist family.</text>
</comment>
<dbReference type="CDD" id="cd07043">
    <property type="entry name" value="STAS_anti-anti-sigma_factors"/>
    <property type="match status" value="1"/>
</dbReference>
<evidence type="ECO:0000259" key="3">
    <source>
        <dbReference type="PROSITE" id="PS50801"/>
    </source>
</evidence>
<evidence type="ECO:0000256" key="1">
    <source>
        <dbReference type="ARBA" id="ARBA00009013"/>
    </source>
</evidence>
<dbReference type="NCBIfam" id="TIGR00377">
    <property type="entry name" value="ant_ant_sig"/>
    <property type="match status" value="1"/>
</dbReference>
<comment type="caution">
    <text evidence="4">The sequence shown here is derived from an EMBL/GenBank/DDBJ whole genome shotgun (WGS) entry which is preliminary data.</text>
</comment>
<dbReference type="Gene3D" id="3.30.750.24">
    <property type="entry name" value="STAS domain"/>
    <property type="match status" value="1"/>
</dbReference>
<dbReference type="InterPro" id="IPR003658">
    <property type="entry name" value="Anti-sigma_ant"/>
</dbReference>
<dbReference type="SUPFAM" id="SSF52091">
    <property type="entry name" value="SpoIIaa-like"/>
    <property type="match status" value="1"/>
</dbReference>
<dbReference type="InterPro" id="IPR036513">
    <property type="entry name" value="STAS_dom_sf"/>
</dbReference>
<keyword evidence="5" id="KW-1185">Reference proteome</keyword>
<dbReference type="InterPro" id="IPR002645">
    <property type="entry name" value="STAS_dom"/>
</dbReference>